<dbReference type="GO" id="GO:0047617">
    <property type="term" value="F:fatty acyl-CoA hydrolase activity"/>
    <property type="evidence" value="ECO:0007669"/>
    <property type="project" value="TreeGrafter"/>
</dbReference>
<dbReference type="PANTHER" id="PTHR31793">
    <property type="entry name" value="4-HYDROXYBENZOYL-COA THIOESTERASE FAMILY MEMBER"/>
    <property type="match status" value="1"/>
</dbReference>
<dbReference type="CDD" id="cd00586">
    <property type="entry name" value="4HBT"/>
    <property type="match status" value="1"/>
</dbReference>
<dbReference type="Gene3D" id="3.10.129.10">
    <property type="entry name" value="Hotdog Thioesterase"/>
    <property type="match status" value="1"/>
</dbReference>
<dbReference type="PANTHER" id="PTHR31793:SF27">
    <property type="entry name" value="NOVEL THIOESTERASE SUPERFAMILY DOMAIN AND SAPOSIN A-TYPE DOMAIN CONTAINING PROTEIN (0610012H03RIK)"/>
    <property type="match status" value="1"/>
</dbReference>
<dbReference type="PIRSF" id="PIRSF003230">
    <property type="entry name" value="YbgC"/>
    <property type="match status" value="1"/>
</dbReference>
<proteinExistence type="inferred from homology"/>
<name>A0A381PCX2_9ZZZZ</name>
<organism evidence="3">
    <name type="scientific">marine metagenome</name>
    <dbReference type="NCBI Taxonomy" id="408172"/>
    <lineage>
        <taxon>unclassified sequences</taxon>
        <taxon>metagenomes</taxon>
        <taxon>ecological metagenomes</taxon>
    </lineage>
</organism>
<dbReference type="Pfam" id="PF13279">
    <property type="entry name" value="4HBT_2"/>
    <property type="match status" value="1"/>
</dbReference>
<dbReference type="NCBIfam" id="TIGR00051">
    <property type="entry name" value="YbgC/FadM family acyl-CoA thioesterase"/>
    <property type="match status" value="1"/>
</dbReference>
<gene>
    <name evidence="3" type="ORF">METZ01_LOCUS16971</name>
</gene>
<reference evidence="3" key="1">
    <citation type="submission" date="2018-05" db="EMBL/GenBank/DDBJ databases">
        <authorList>
            <person name="Lanie J.A."/>
            <person name="Ng W.-L."/>
            <person name="Kazmierczak K.M."/>
            <person name="Andrzejewski T.M."/>
            <person name="Davidsen T.M."/>
            <person name="Wayne K.J."/>
            <person name="Tettelin H."/>
            <person name="Glass J.I."/>
            <person name="Rusch D."/>
            <person name="Podicherti R."/>
            <person name="Tsui H.-C.T."/>
            <person name="Winkler M.E."/>
        </authorList>
    </citation>
    <scope>NUCLEOTIDE SEQUENCE</scope>
</reference>
<dbReference type="InterPro" id="IPR050563">
    <property type="entry name" value="4-hydroxybenzoyl-CoA_TE"/>
</dbReference>
<dbReference type="InterPro" id="IPR006684">
    <property type="entry name" value="YbgC/YbaW"/>
</dbReference>
<dbReference type="InterPro" id="IPR029069">
    <property type="entry name" value="HotDog_dom_sf"/>
</dbReference>
<accession>A0A381PCX2</accession>
<dbReference type="AlphaFoldDB" id="A0A381PCX2"/>
<protein>
    <submittedName>
        <fullName evidence="3">Uncharacterized protein</fullName>
    </submittedName>
</protein>
<dbReference type="SUPFAM" id="SSF54637">
    <property type="entry name" value="Thioesterase/thiol ester dehydrase-isomerase"/>
    <property type="match status" value="1"/>
</dbReference>
<dbReference type="EMBL" id="UINC01000928">
    <property type="protein sequence ID" value="SUZ64117.1"/>
    <property type="molecule type" value="Genomic_DNA"/>
</dbReference>
<keyword evidence="2" id="KW-0378">Hydrolase</keyword>
<comment type="similarity">
    <text evidence="1">Belongs to the 4-hydroxybenzoyl-CoA thioesterase family.</text>
</comment>
<evidence type="ECO:0000256" key="1">
    <source>
        <dbReference type="ARBA" id="ARBA00005953"/>
    </source>
</evidence>
<evidence type="ECO:0000256" key="2">
    <source>
        <dbReference type="ARBA" id="ARBA00022801"/>
    </source>
</evidence>
<evidence type="ECO:0000313" key="3">
    <source>
        <dbReference type="EMBL" id="SUZ64117.1"/>
    </source>
</evidence>
<sequence>MPAHSTTIVPRFGELDPYNHVNHAAYVAYFEAARCVALDEIEMSLADLSERGLQIVVTHLDVKFREPATARDILTVETQIVELKRVSSTWRQRIIRESDGKGLVEAELTLGVCDMSGKPTRPPADLNVSLSRLTENDE</sequence>